<dbReference type="EMBL" id="MFEH01000004">
    <property type="protein sequence ID" value="OGE73836.1"/>
    <property type="molecule type" value="Genomic_DNA"/>
</dbReference>
<proteinExistence type="predicted"/>
<evidence type="ECO:0000313" key="3">
    <source>
        <dbReference type="Proteomes" id="UP000177610"/>
    </source>
</evidence>
<keyword evidence="1" id="KW-0812">Transmembrane</keyword>
<protein>
    <submittedName>
        <fullName evidence="2">Uncharacterized protein</fullName>
    </submittedName>
</protein>
<keyword evidence="1" id="KW-1133">Transmembrane helix</keyword>
<dbReference type="STRING" id="1817821.A2717_04360"/>
<keyword evidence="1" id="KW-0472">Membrane</keyword>
<reference evidence="2 3" key="1">
    <citation type="journal article" date="2016" name="Nat. Commun.">
        <title>Thousands of microbial genomes shed light on interconnected biogeochemical processes in an aquifer system.</title>
        <authorList>
            <person name="Anantharaman K."/>
            <person name="Brown C.T."/>
            <person name="Hug L.A."/>
            <person name="Sharon I."/>
            <person name="Castelle C.J."/>
            <person name="Probst A.J."/>
            <person name="Thomas B.C."/>
            <person name="Singh A."/>
            <person name="Wilkins M.J."/>
            <person name="Karaoz U."/>
            <person name="Brodie E.L."/>
            <person name="Williams K.H."/>
            <person name="Hubbard S.S."/>
            <person name="Banfield J.F."/>
        </authorList>
    </citation>
    <scope>NUCLEOTIDE SEQUENCE [LARGE SCALE GENOMIC DNA]</scope>
</reference>
<feature type="transmembrane region" description="Helical" evidence="1">
    <location>
        <begin position="7"/>
        <end position="25"/>
    </location>
</feature>
<evidence type="ECO:0000256" key="1">
    <source>
        <dbReference type="SAM" id="Phobius"/>
    </source>
</evidence>
<name>A0A1F5N855_9BACT</name>
<dbReference type="Proteomes" id="UP000177610">
    <property type="component" value="Unassembled WGS sequence"/>
</dbReference>
<dbReference type="AlphaFoldDB" id="A0A1F5N855"/>
<sequence length="140" mass="15304">METSKKTIVSVLALILILVVVVLWASSRKKETVTPEPIATAEKSLVPRVYTSYGTVTKLETDKIYINVPILVPVQNSNASAYMSQSRLIIIVPETLITRIGSNKSIPFSSIKVGQRIQIDSLEDLTKAVVITAKAIVIPK</sequence>
<organism evidence="2 3">
    <name type="scientific">Candidatus Doudnabacteria bacterium RIFCSPHIGHO2_01_FULL_41_86</name>
    <dbReference type="NCBI Taxonomy" id="1817821"/>
    <lineage>
        <taxon>Bacteria</taxon>
        <taxon>Candidatus Doudnaibacteriota</taxon>
    </lineage>
</organism>
<gene>
    <name evidence="2" type="ORF">A2717_04360</name>
</gene>
<comment type="caution">
    <text evidence="2">The sequence shown here is derived from an EMBL/GenBank/DDBJ whole genome shotgun (WGS) entry which is preliminary data.</text>
</comment>
<evidence type="ECO:0000313" key="2">
    <source>
        <dbReference type="EMBL" id="OGE73836.1"/>
    </source>
</evidence>
<accession>A0A1F5N855</accession>